<sequence length="287" mass="30778">MAAPTSPPLLGSADDPLPFAIDRSSAVPYHDQIYRLLLDEIVSGRLTPGEKLLQEKQYAVRLGVSLAPVRQAFLALAKNGYLNRTRGRGTFVSEPKVASKIHLLTSFTATLGETGLPVSMHVLEAGTRPADDVAATALDVPAGAEVFRLRRVAFLGAEPVALLTAVLPAARFPGLAEEDLDTSLYGVLERRHGAVMTSARNIIEVVRALPDHASHLQVPVGEALLQVEAVTRDQHDKPVELSEVLYRADRFRFEIESHRGDGGVRHSTARPAQDPASAPSSNPGSAP</sequence>
<dbReference type="InterPro" id="IPR011663">
    <property type="entry name" value="UTRA"/>
</dbReference>
<dbReference type="RefSeq" id="WP_136729827.1">
    <property type="nucleotide sequence ID" value="NZ_SUMC01000100.1"/>
</dbReference>
<dbReference type="GO" id="GO:0045892">
    <property type="term" value="P:negative regulation of DNA-templated transcription"/>
    <property type="evidence" value="ECO:0007669"/>
    <property type="project" value="TreeGrafter"/>
</dbReference>
<proteinExistence type="predicted"/>
<comment type="caution">
    <text evidence="6">The sequence shown here is derived from an EMBL/GenBank/DDBJ whole genome shotgun (WGS) entry which is preliminary data.</text>
</comment>
<keyword evidence="3" id="KW-0804">Transcription</keyword>
<evidence type="ECO:0000313" key="7">
    <source>
        <dbReference type="Proteomes" id="UP000305778"/>
    </source>
</evidence>
<organism evidence="6 7">
    <name type="scientific">Actinacidiphila oryziradicis</name>
    <dbReference type="NCBI Taxonomy" id="2571141"/>
    <lineage>
        <taxon>Bacteria</taxon>
        <taxon>Bacillati</taxon>
        <taxon>Actinomycetota</taxon>
        <taxon>Actinomycetes</taxon>
        <taxon>Kitasatosporales</taxon>
        <taxon>Streptomycetaceae</taxon>
        <taxon>Actinacidiphila</taxon>
    </lineage>
</organism>
<dbReference type="GO" id="GO:0003677">
    <property type="term" value="F:DNA binding"/>
    <property type="evidence" value="ECO:0007669"/>
    <property type="project" value="UniProtKB-KW"/>
</dbReference>
<evidence type="ECO:0000256" key="4">
    <source>
        <dbReference type="SAM" id="MobiDB-lite"/>
    </source>
</evidence>
<feature type="domain" description="HTH gntR-type" evidence="5">
    <location>
        <begin position="27"/>
        <end position="95"/>
    </location>
</feature>
<dbReference type="InterPro" id="IPR050679">
    <property type="entry name" value="Bact_HTH_transcr_reg"/>
</dbReference>
<evidence type="ECO:0000256" key="2">
    <source>
        <dbReference type="ARBA" id="ARBA00023125"/>
    </source>
</evidence>
<dbReference type="PANTHER" id="PTHR44846:SF1">
    <property type="entry name" value="MANNOSYL-D-GLYCERATE TRANSPORT_METABOLISM SYSTEM REPRESSOR MNGR-RELATED"/>
    <property type="match status" value="1"/>
</dbReference>
<dbReference type="PROSITE" id="PS50949">
    <property type="entry name" value="HTH_GNTR"/>
    <property type="match status" value="1"/>
</dbReference>
<gene>
    <name evidence="6" type="ORF">FCI23_44985</name>
</gene>
<dbReference type="Pfam" id="PF07702">
    <property type="entry name" value="UTRA"/>
    <property type="match status" value="1"/>
</dbReference>
<reference evidence="6 7" key="1">
    <citation type="submission" date="2019-04" db="EMBL/GenBank/DDBJ databases">
        <title>Streptomyces oryziradicis sp. nov., a novel actinomycete isolated from rhizosphere soil of rice (Oryza sativa L.).</title>
        <authorList>
            <person name="Li C."/>
        </authorList>
    </citation>
    <scope>NUCLEOTIDE SEQUENCE [LARGE SCALE GENOMIC DNA]</scope>
    <source>
        <strain evidence="6 7">NEAU-C40</strain>
    </source>
</reference>
<dbReference type="OrthoDB" id="3194402at2"/>
<accession>A0A4U0SHA1</accession>
<dbReference type="SMART" id="SM00345">
    <property type="entry name" value="HTH_GNTR"/>
    <property type="match status" value="1"/>
</dbReference>
<dbReference type="SUPFAM" id="SSF64288">
    <property type="entry name" value="Chorismate lyase-like"/>
    <property type="match status" value="1"/>
</dbReference>
<keyword evidence="7" id="KW-1185">Reference proteome</keyword>
<evidence type="ECO:0000256" key="1">
    <source>
        <dbReference type="ARBA" id="ARBA00023015"/>
    </source>
</evidence>
<dbReference type="Gene3D" id="3.40.1410.10">
    <property type="entry name" value="Chorismate lyase-like"/>
    <property type="match status" value="1"/>
</dbReference>
<dbReference type="PANTHER" id="PTHR44846">
    <property type="entry name" value="MANNOSYL-D-GLYCERATE TRANSPORT/METABOLISM SYSTEM REPRESSOR MNGR-RELATED"/>
    <property type="match status" value="1"/>
</dbReference>
<evidence type="ECO:0000259" key="5">
    <source>
        <dbReference type="PROSITE" id="PS50949"/>
    </source>
</evidence>
<keyword evidence="1" id="KW-0805">Transcription regulation</keyword>
<feature type="region of interest" description="Disordered" evidence="4">
    <location>
        <begin position="258"/>
        <end position="287"/>
    </location>
</feature>
<dbReference type="InterPro" id="IPR000524">
    <property type="entry name" value="Tscrpt_reg_HTH_GntR"/>
</dbReference>
<dbReference type="Proteomes" id="UP000305778">
    <property type="component" value="Unassembled WGS sequence"/>
</dbReference>
<name>A0A4U0SHA1_9ACTN</name>
<dbReference type="Pfam" id="PF00392">
    <property type="entry name" value="GntR"/>
    <property type="match status" value="1"/>
</dbReference>
<dbReference type="CDD" id="cd07377">
    <property type="entry name" value="WHTH_GntR"/>
    <property type="match status" value="1"/>
</dbReference>
<keyword evidence="2" id="KW-0238">DNA-binding</keyword>
<protein>
    <submittedName>
        <fullName evidence="6">GntR family transcriptional regulator</fullName>
    </submittedName>
</protein>
<dbReference type="EMBL" id="SUMC01000100">
    <property type="protein sequence ID" value="TJZ99624.1"/>
    <property type="molecule type" value="Genomic_DNA"/>
</dbReference>
<dbReference type="GO" id="GO:0003700">
    <property type="term" value="F:DNA-binding transcription factor activity"/>
    <property type="evidence" value="ECO:0007669"/>
    <property type="project" value="InterPro"/>
</dbReference>
<dbReference type="Gene3D" id="1.10.10.10">
    <property type="entry name" value="Winged helix-like DNA-binding domain superfamily/Winged helix DNA-binding domain"/>
    <property type="match status" value="1"/>
</dbReference>
<dbReference type="SUPFAM" id="SSF46785">
    <property type="entry name" value="Winged helix' DNA-binding domain"/>
    <property type="match status" value="1"/>
</dbReference>
<dbReference type="InterPro" id="IPR036388">
    <property type="entry name" value="WH-like_DNA-bd_sf"/>
</dbReference>
<dbReference type="InterPro" id="IPR036390">
    <property type="entry name" value="WH_DNA-bd_sf"/>
</dbReference>
<dbReference type="SMART" id="SM00866">
    <property type="entry name" value="UTRA"/>
    <property type="match status" value="1"/>
</dbReference>
<dbReference type="InterPro" id="IPR028978">
    <property type="entry name" value="Chorismate_lyase_/UTRA_dom_sf"/>
</dbReference>
<evidence type="ECO:0000313" key="6">
    <source>
        <dbReference type="EMBL" id="TJZ99624.1"/>
    </source>
</evidence>
<feature type="compositionally biased region" description="Low complexity" evidence="4">
    <location>
        <begin position="275"/>
        <end position="287"/>
    </location>
</feature>
<dbReference type="AlphaFoldDB" id="A0A4U0SHA1"/>
<evidence type="ECO:0000256" key="3">
    <source>
        <dbReference type="ARBA" id="ARBA00023163"/>
    </source>
</evidence>